<evidence type="ECO:0000313" key="2">
    <source>
        <dbReference type="Proteomes" id="UP000193391"/>
    </source>
</evidence>
<reference evidence="1 2" key="1">
    <citation type="submission" date="2014-03" db="EMBL/GenBank/DDBJ databases">
        <title>The draft genome sequence of Thalassospira mesophila JCM 18969.</title>
        <authorList>
            <person name="Lai Q."/>
            <person name="Shao Z."/>
        </authorList>
    </citation>
    <scope>NUCLEOTIDE SEQUENCE [LARGE SCALE GENOMIC DNA]</scope>
    <source>
        <strain evidence="1 2">JCM 18969</strain>
    </source>
</reference>
<dbReference type="AlphaFoldDB" id="A0A1Y2L3X3"/>
<dbReference type="EMBL" id="JFKA01000001">
    <property type="protein sequence ID" value="OSQ40517.1"/>
    <property type="molecule type" value="Genomic_DNA"/>
</dbReference>
<proteinExistence type="predicted"/>
<evidence type="ECO:0000313" key="1">
    <source>
        <dbReference type="EMBL" id="OSQ40517.1"/>
    </source>
</evidence>
<organism evidence="1 2">
    <name type="scientific">Thalassospira mesophila</name>
    <dbReference type="NCBI Taxonomy" id="1293891"/>
    <lineage>
        <taxon>Bacteria</taxon>
        <taxon>Pseudomonadati</taxon>
        <taxon>Pseudomonadota</taxon>
        <taxon>Alphaproteobacteria</taxon>
        <taxon>Rhodospirillales</taxon>
        <taxon>Thalassospiraceae</taxon>
        <taxon>Thalassospira</taxon>
    </lineage>
</organism>
<keyword evidence="2" id="KW-1185">Reference proteome</keyword>
<gene>
    <name evidence="1" type="ORF">TMES_01735</name>
</gene>
<sequence length="164" mass="18146">MRLTSIRAGSQQVRAQIHHDNNPISAFFQPVRKIEYFMQFNLLQKVKDFHGAGLGDNAGLVRSRDGGQDRRSLMLPECGCAGVRRASRGQVMWDRGGHGLWAGFERVDRGGIAGARRGRALQCRLGVQCCLLEARQRGWRVGLVSPVFWLRGSGGKTGGSWGIR</sequence>
<comment type="caution">
    <text evidence="1">The sequence shown here is derived from an EMBL/GenBank/DDBJ whole genome shotgun (WGS) entry which is preliminary data.</text>
</comment>
<protein>
    <submittedName>
        <fullName evidence="1">Uncharacterized protein</fullName>
    </submittedName>
</protein>
<accession>A0A1Y2L3X3</accession>
<name>A0A1Y2L3X3_9PROT</name>
<dbReference type="Proteomes" id="UP000193391">
    <property type="component" value="Unassembled WGS sequence"/>
</dbReference>